<feature type="transmembrane region" description="Helical" evidence="5">
    <location>
        <begin position="258"/>
        <end position="281"/>
    </location>
</feature>
<dbReference type="GO" id="GO:0006874">
    <property type="term" value="P:intracellular calcium ion homeostasis"/>
    <property type="evidence" value="ECO:0007669"/>
    <property type="project" value="TreeGrafter"/>
</dbReference>
<feature type="transmembrane region" description="Helical" evidence="5">
    <location>
        <begin position="111"/>
        <end position="130"/>
    </location>
</feature>
<dbReference type="GO" id="GO:0005262">
    <property type="term" value="F:calcium channel activity"/>
    <property type="evidence" value="ECO:0007669"/>
    <property type="project" value="TreeGrafter"/>
</dbReference>
<feature type="transmembrane region" description="Helical" evidence="5">
    <location>
        <begin position="136"/>
        <end position="154"/>
    </location>
</feature>
<evidence type="ECO:0000259" key="6">
    <source>
        <dbReference type="Pfam" id="PF01699"/>
    </source>
</evidence>
<comment type="caution">
    <text evidence="7">The sequence shown here is derived from an EMBL/GenBank/DDBJ whole genome shotgun (WGS) entry which is preliminary data.</text>
</comment>
<feature type="domain" description="Sodium/calcium exchanger membrane region" evidence="6">
    <location>
        <begin position="194"/>
        <end position="341"/>
    </location>
</feature>
<feature type="transmembrane region" description="Helical" evidence="5">
    <location>
        <begin position="320"/>
        <end position="342"/>
    </location>
</feature>
<dbReference type="InterPro" id="IPR044880">
    <property type="entry name" value="NCX_ion-bd_dom_sf"/>
</dbReference>
<dbReference type="EMBL" id="NRRY01000019">
    <property type="protein sequence ID" value="MBK1619228.1"/>
    <property type="molecule type" value="Genomic_DNA"/>
</dbReference>
<comment type="subcellular location">
    <subcellularLocation>
        <location evidence="1">Membrane</location>
        <topology evidence="1">Multi-pass membrane protein</topology>
    </subcellularLocation>
</comment>
<name>A0A9X1B4A2_9GAMM</name>
<organism evidence="7 8">
    <name type="scientific">Lamprobacter modestohalophilus</name>
    <dbReference type="NCBI Taxonomy" id="1064514"/>
    <lineage>
        <taxon>Bacteria</taxon>
        <taxon>Pseudomonadati</taxon>
        <taxon>Pseudomonadota</taxon>
        <taxon>Gammaproteobacteria</taxon>
        <taxon>Chromatiales</taxon>
        <taxon>Chromatiaceae</taxon>
        <taxon>Lamprobacter</taxon>
    </lineage>
</organism>
<evidence type="ECO:0000313" key="8">
    <source>
        <dbReference type="Proteomes" id="UP001138768"/>
    </source>
</evidence>
<dbReference type="Proteomes" id="UP001138768">
    <property type="component" value="Unassembled WGS sequence"/>
</dbReference>
<dbReference type="InterPro" id="IPR004481">
    <property type="entry name" value="K/Na/Ca-exchanger"/>
</dbReference>
<protein>
    <submittedName>
        <fullName evidence="7">Cation transporter</fullName>
    </submittedName>
</protein>
<evidence type="ECO:0000256" key="4">
    <source>
        <dbReference type="ARBA" id="ARBA00023136"/>
    </source>
</evidence>
<gene>
    <name evidence="7" type="ORF">CKO42_12440</name>
</gene>
<dbReference type="GO" id="GO:0008273">
    <property type="term" value="F:calcium, potassium:sodium antiporter activity"/>
    <property type="evidence" value="ECO:0007669"/>
    <property type="project" value="TreeGrafter"/>
</dbReference>
<feature type="transmembrane region" description="Helical" evidence="5">
    <location>
        <begin position="194"/>
        <end position="220"/>
    </location>
</feature>
<accession>A0A9X1B4A2</accession>
<dbReference type="InterPro" id="IPR004837">
    <property type="entry name" value="NaCa_Exmemb"/>
</dbReference>
<evidence type="ECO:0000313" key="7">
    <source>
        <dbReference type="EMBL" id="MBK1619228.1"/>
    </source>
</evidence>
<dbReference type="GO" id="GO:0005886">
    <property type="term" value="C:plasma membrane"/>
    <property type="evidence" value="ECO:0007669"/>
    <property type="project" value="TreeGrafter"/>
</dbReference>
<dbReference type="AlphaFoldDB" id="A0A9X1B4A2"/>
<keyword evidence="8" id="KW-1185">Reference proteome</keyword>
<evidence type="ECO:0000256" key="1">
    <source>
        <dbReference type="ARBA" id="ARBA00004141"/>
    </source>
</evidence>
<feature type="transmembrane region" description="Helical" evidence="5">
    <location>
        <begin position="232"/>
        <end position="251"/>
    </location>
</feature>
<evidence type="ECO:0000256" key="3">
    <source>
        <dbReference type="ARBA" id="ARBA00022989"/>
    </source>
</evidence>
<feature type="transmembrane region" description="Helical" evidence="5">
    <location>
        <begin position="12"/>
        <end position="34"/>
    </location>
</feature>
<feature type="transmembrane region" description="Helical" evidence="5">
    <location>
        <begin position="77"/>
        <end position="99"/>
    </location>
</feature>
<dbReference type="PANTHER" id="PTHR10846:SF8">
    <property type="entry name" value="INNER MEMBRANE PROTEIN YRBG"/>
    <property type="match status" value="1"/>
</dbReference>
<keyword evidence="4 5" id="KW-0472">Membrane</keyword>
<dbReference type="Gene3D" id="1.20.1420.30">
    <property type="entry name" value="NCX, central ion-binding region"/>
    <property type="match status" value="1"/>
</dbReference>
<proteinExistence type="predicted"/>
<evidence type="ECO:0000256" key="5">
    <source>
        <dbReference type="SAM" id="Phobius"/>
    </source>
</evidence>
<evidence type="ECO:0000256" key="2">
    <source>
        <dbReference type="ARBA" id="ARBA00022692"/>
    </source>
</evidence>
<keyword evidence="3 5" id="KW-1133">Transmembrane helix</keyword>
<reference evidence="7 8" key="1">
    <citation type="journal article" date="2020" name="Microorganisms">
        <title>Osmotic Adaptation and Compatible Solute Biosynthesis of Phototrophic Bacteria as Revealed from Genome Analyses.</title>
        <authorList>
            <person name="Imhoff J.F."/>
            <person name="Rahn T."/>
            <person name="Kunzel S."/>
            <person name="Keller A."/>
            <person name="Neulinger S.C."/>
        </authorList>
    </citation>
    <scope>NUCLEOTIDE SEQUENCE [LARGE SCALE GENOMIC DNA]</scope>
    <source>
        <strain evidence="7 8">DSM 25653</strain>
    </source>
</reference>
<dbReference type="PANTHER" id="PTHR10846">
    <property type="entry name" value="SODIUM/POTASSIUM/CALCIUM EXCHANGER"/>
    <property type="match status" value="1"/>
</dbReference>
<feature type="domain" description="Sodium/calcium exchanger membrane region" evidence="6">
    <location>
        <begin position="13"/>
        <end position="154"/>
    </location>
</feature>
<feature type="transmembrane region" description="Helical" evidence="5">
    <location>
        <begin position="293"/>
        <end position="313"/>
    </location>
</feature>
<feature type="transmembrane region" description="Helical" evidence="5">
    <location>
        <begin position="46"/>
        <end position="71"/>
    </location>
</feature>
<dbReference type="Pfam" id="PF01699">
    <property type="entry name" value="Na_Ca_ex"/>
    <property type="match status" value="2"/>
</dbReference>
<sequence>MVSPEQLSLPLTVLLFGCGALVIAVAGSRLAAIADRLSDLTGLGEAVFGAVLLGATTSLPGTVVSITTALAGRADLAVGNAVGGIAAQTAFLVVADVVYRDANLEHAAASVTNLINGALLCALLALPLLAATAPEVAFFGVHPVSVVVLVLYVFGLKLASATNKAPGWTPVQTANTREDIPAEAQRSTRSAWRVWMHFLLLAAIVAVAGWVVGVSGIALVRHTGLSETLVGSLFTAVATSLPELVTAIAAVRQGALTLAVGGIIGGNTFDVLFLVFADVAYRESSIYHAISEQPLFIISLTLLLTAILLLGLIRRERSGVANIGFESVAVLVFYLAGLAILVRW</sequence>
<keyword evidence="2 5" id="KW-0812">Transmembrane</keyword>